<reference evidence="4" key="1">
    <citation type="submission" date="2018-05" db="EMBL/GenBank/DDBJ databases">
        <authorList>
            <person name="Lanie J.A."/>
            <person name="Ng W.-L."/>
            <person name="Kazmierczak K.M."/>
            <person name="Andrzejewski T.M."/>
            <person name="Davidsen T.M."/>
            <person name="Wayne K.J."/>
            <person name="Tettelin H."/>
            <person name="Glass J.I."/>
            <person name="Rusch D."/>
            <person name="Podicherti R."/>
            <person name="Tsui H.-C.T."/>
            <person name="Winkler M.E."/>
        </authorList>
    </citation>
    <scope>NUCLEOTIDE SEQUENCE</scope>
</reference>
<keyword evidence="2" id="KW-0808">Transferase</keyword>
<dbReference type="InterPro" id="IPR017804">
    <property type="entry name" value="MeTrfase_EgtD-like"/>
</dbReference>
<gene>
    <name evidence="4" type="ORF">METZ01_LOCUS80700</name>
</gene>
<evidence type="ECO:0000256" key="2">
    <source>
        <dbReference type="ARBA" id="ARBA00022679"/>
    </source>
</evidence>
<keyword evidence="1" id="KW-0489">Methyltransferase</keyword>
<dbReference type="SUPFAM" id="SSF53335">
    <property type="entry name" value="S-adenosyl-L-methionine-dependent methyltransferases"/>
    <property type="match status" value="1"/>
</dbReference>
<proteinExistence type="predicted"/>
<dbReference type="InterPro" id="IPR051128">
    <property type="entry name" value="EgtD_Methyltrsf_superfamily"/>
</dbReference>
<name>A0A381UI04_9ZZZZ</name>
<dbReference type="InterPro" id="IPR019257">
    <property type="entry name" value="MeTrfase_dom"/>
</dbReference>
<dbReference type="PANTHER" id="PTHR43397:SF1">
    <property type="entry name" value="ERGOTHIONEINE BIOSYNTHESIS PROTEIN 1"/>
    <property type="match status" value="1"/>
</dbReference>
<dbReference type="EMBL" id="UINC01006493">
    <property type="protein sequence ID" value="SVA27846.1"/>
    <property type="molecule type" value="Genomic_DNA"/>
</dbReference>
<evidence type="ECO:0000259" key="3">
    <source>
        <dbReference type="Pfam" id="PF10017"/>
    </source>
</evidence>
<dbReference type="InterPro" id="IPR029063">
    <property type="entry name" value="SAM-dependent_MTases_sf"/>
</dbReference>
<protein>
    <recommendedName>
        <fullName evidence="3">Histidine-specific methyltransferase SAM-dependent domain-containing protein</fullName>
    </recommendedName>
</protein>
<dbReference type="AlphaFoldDB" id="A0A381UI04"/>
<dbReference type="PIRSF" id="PIRSF018005">
    <property type="entry name" value="UCP018005"/>
    <property type="match status" value="1"/>
</dbReference>
<dbReference type="Gene3D" id="3.40.50.150">
    <property type="entry name" value="Vaccinia Virus protein VP39"/>
    <property type="match status" value="1"/>
</dbReference>
<dbReference type="PANTHER" id="PTHR43397">
    <property type="entry name" value="ERGOTHIONEINE BIOSYNTHESIS PROTEIN 1"/>
    <property type="match status" value="1"/>
</dbReference>
<dbReference type="GO" id="GO:0032259">
    <property type="term" value="P:methylation"/>
    <property type="evidence" value="ECO:0007669"/>
    <property type="project" value="UniProtKB-KW"/>
</dbReference>
<accession>A0A381UI04</accession>
<organism evidence="4">
    <name type="scientific">marine metagenome</name>
    <dbReference type="NCBI Taxonomy" id="408172"/>
    <lineage>
        <taxon>unclassified sequences</taxon>
        <taxon>metagenomes</taxon>
        <taxon>ecological metagenomes</taxon>
    </lineage>
</organism>
<dbReference type="GO" id="GO:0008168">
    <property type="term" value="F:methyltransferase activity"/>
    <property type="evidence" value="ECO:0007669"/>
    <property type="project" value="UniProtKB-KW"/>
</dbReference>
<evidence type="ECO:0000256" key="1">
    <source>
        <dbReference type="ARBA" id="ARBA00022603"/>
    </source>
</evidence>
<feature type="domain" description="Histidine-specific methyltransferase SAM-dependent" evidence="3">
    <location>
        <begin position="7"/>
        <end position="312"/>
    </location>
</feature>
<sequence>MKKNIFADTVLKGLSLKKKKLPSWLIYDSKGSEIFTQITKLENYYPARCELEIFNTHKSTLSKLFSSTPTQLIELGSGDGKKTMALIRQLIEDGVKLQYTPIDISKGAIDNLVKILNQNFESSSLNITGLVADYFEGLASITENNRLRKMVLFLGVTLNNMDIPDAKSFLKRLHQLLQKEDYLLIGFDLMKNPKLLNQSYNNELFEKFNLHLLDRINECLQANFNKNLFVQQAHFNPQTRAVESFLYSTCKQTIQINSLNTNIKFAKWEALQTEQSFKYSIQDIENLACESGFKITENFYDSKRYFVDSLWQAIK</sequence>
<evidence type="ECO:0000313" key="4">
    <source>
        <dbReference type="EMBL" id="SVA27846.1"/>
    </source>
</evidence>
<dbReference type="Pfam" id="PF10017">
    <property type="entry name" value="Methyltransf_33"/>
    <property type="match status" value="1"/>
</dbReference>